<evidence type="ECO:0000313" key="1">
    <source>
        <dbReference type="EMBL" id="JAC00937.1"/>
    </source>
</evidence>
<name>W8C4C6_CERCA</name>
<reference evidence="1" key="1">
    <citation type="submission" date="2013-07" db="EMBL/GenBank/DDBJ databases">
        <authorList>
            <person name="Geib S."/>
        </authorList>
    </citation>
    <scope>NUCLEOTIDE SEQUENCE</scope>
</reference>
<reference evidence="1" key="2">
    <citation type="journal article" date="2014" name="BMC Genomics">
        <title>A genomic perspective to assessing quality of mass-reared SIT flies used in Mediterranean fruit fly (Ceratitis capitata) eradication in California.</title>
        <authorList>
            <person name="Calla B."/>
            <person name="Hall B."/>
            <person name="Hou S."/>
            <person name="Geib S.M."/>
        </authorList>
    </citation>
    <scope>NUCLEOTIDE SEQUENCE</scope>
</reference>
<protein>
    <submittedName>
        <fullName evidence="1">Uncharacterized protein</fullName>
    </submittedName>
</protein>
<dbReference type="EMBL" id="GAMC01005619">
    <property type="protein sequence ID" value="JAC00937.1"/>
    <property type="molecule type" value="mRNA"/>
</dbReference>
<proteinExistence type="evidence at transcript level"/>
<sequence length="101" mass="11995">MYLHCHCSFAQQLHGNNLHCRHHHLDRNVINQVNHLVIVVVHTDNATLVTLHQLHSSLCATFTTPPFVGNQNIYFGIKKNFRFLQKRKRRKKKLNKKFMLR</sequence>
<dbReference type="AlphaFoldDB" id="W8C4C6"/>
<dbReference type="EMBL" id="GAMC01005618">
    <property type="protein sequence ID" value="JAC00938.1"/>
    <property type="molecule type" value="mRNA"/>
</dbReference>
<accession>W8C4C6</accession>
<organism evidence="1">
    <name type="scientific">Ceratitis capitata</name>
    <name type="common">Mediterranean fruit fly</name>
    <name type="synonym">Tephritis capitata</name>
    <dbReference type="NCBI Taxonomy" id="7213"/>
    <lineage>
        <taxon>Eukaryota</taxon>
        <taxon>Metazoa</taxon>
        <taxon>Ecdysozoa</taxon>
        <taxon>Arthropoda</taxon>
        <taxon>Hexapoda</taxon>
        <taxon>Insecta</taxon>
        <taxon>Pterygota</taxon>
        <taxon>Neoptera</taxon>
        <taxon>Endopterygota</taxon>
        <taxon>Diptera</taxon>
        <taxon>Brachycera</taxon>
        <taxon>Muscomorpha</taxon>
        <taxon>Tephritoidea</taxon>
        <taxon>Tephritidae</taxon>
        <taxon>Ceratitis</taxon>
        <taxon>Ceratitis</taxon>
    </lineage>
</organism>